<organism evidence="2 3">
    <name type="scientific">Psophocarpus tetragonolobus</name>
    <name type="common">Winged bean</name>
    <name type="synonym">Dolichos tetragonolobus</name>
    <dbReference type="NCBI Taxonomy" id="3891"/>
    <lineage>
        <taxon>Eukaryota</taxon>
        <taxon>Viridiplantae</taxon>
        <taxon>Streptophyta</taxon>
        <taxon>Embryophyta</taxon>
        <taxon>Tracheophyta</taxon>
        <taxon>Spermatophyta</taxon>
        <taxon>Magnoliopsida</taxon>
        <taxon>eudicotyledons</taxon>
        <taxon>Gunneridae</taxon>
        <taxon>Pentapetalae</taxon>
        <taxon>rosids</taxon>
        <taxon>fabids</taxon>
        <taxon>Fabales</taxon>
        <taxon>Fabaceae</taxon>
        <taxon>Papilionoideae</taxon>
        <taxon>50 kb inversion clade</taxon>
        <taxon>NPAAA clade</taxon>
        <taxon>indigoferoid/millettioid clade</taxon>
        <taxon>Phaseoleae</taxon>
        <taxon>Psophocarpus</taxon>
    </lineage>
</organism>
<accession>A0AAN9RX74</accession>
<gene>
    <name evidence="2" type="ORF">VNO78_30624</name>
</gene>
<evidence type="ECO:0000313" key="3">
    <source>
        <dbReference type="Proteomes" id="UP001386955"/>
    </source>
</evidence>
<proteinExistence type="predicted"/>
<evidence type="ECO:0000313" key="2">
    <source>
        <dbReference type="EMBL" id="KAK7384921.1"/>
    </source>
</evidence>
<dbReference type="Proteomes" id="UP001386955">
    <property type="component" value="Unassembled WGS sequence"/>
</dbReference>
<sequence length="72" mass="8043">MQRDECQQEEFPTTVNYFGHSDHGKQSNRSRHVSPNGSHNAASNCNNSSPCTFDHSKHQADMTHTEDTSPPS</sequence>
<protein>
    <submittedName>
        <fullName evidence="2">Uncharacterized protein</fullName>
    </submittedName>
</protein>
<keyword evidence="3" id="KW-1185">Reference proteome</keyword>
<name>A0AAN9RX74_PSOTE</name>
<reference evidence="2 3" key="1">
    <citation type="submission" date="2024-01" db="EMBL/GenBank/DDBJ databases">
        <title>The genomes of 5 underutilized Papilionoideae crops provide insights into root nodulation and disease resistanc.</title>
        <authorList>
            <person name="Jiang F."/>
        </authorList>
    </citation>
    <scope>NUCLEOTIDE SEQUENCE [LARGE SCALE GENOMIC DNA]</scope>
    <source>
        <strain evidence="2">DUOXIRENSHENG_FW03</strain>
        <tissue evidence="2">Leaves</tissue>
    </source>
</reference>
<dbReference type="AlphaFoldDB" id="A0AAN9RX74"/>
<feature type="region of interest" description="Disordered" evidence="1">
    <location>
        <begin position="1"/>
        <end position="72"/>
    </location>
</feature>
<dbReference type="EMBL" id="JAYMYS010000008">
    <property type="protein sequence ID" value="KAK7384921.1"/>
    <property type="molecule type" value="Genomic_DNA"/>
</dbReference>
<comment type="caution">
    <text evidence="2">The sequence shown here is derived from an EMBL/GenBank/DDBJ whole genome shotgun (WGS) entry which is preliminary data.</text>
</comment>
<evidence type="ECO:0000256" key="1">
    <source>
        <dbReference type="SAM" id="MobiDB-lite"/>
    </source>
</evidence>
<feature type="compositionally biased region" description="Low complexity" evidence="1">
    <location>
        <begin position="36"/>
        <end position="49"/>
    </location>
</feature>
<feature type="compositionally biased region" description="Basic and acidic residues" evidence="1">
    <location>
        <begin position="54"/>
        <end position="72"/>
    </location>
</feature>